<gene>
    <name evidence="6" type="ORF">H2509_18930</name>
</gene>
<proteinExistence type="predicted"/>
<keyword evidence="5" id="KW-0676">Redox-active center</keyword>
<dbReference type="Gene3D" id="3.55.30.10">
    <property type="entry name" value="Hsp33 domain"/>
    <property type="match status" value="1"/>
</dbReference>
<dbReference type="SUPFAM" id="SSF118352">
    <property type="entry name" value="HSP33 redox switch-like"/>
    <property type="match status" value="1"/>
</dbReference>
<sequence length="340" mass="37979">MKIEQELRERGIALAGNDAVLPYAVEPLDVRGRAVYLGPMLDRILDRHDYPVAVSRLLAEAVTLVALLGTSLKFNGRFTLQTQSDGPVSMLVVDFETPDAIRACAQFDADAVAASEAEGRTDAASLLGRGHLAMTVDQGSHMQRYQGIVALDGIGLEEVAHRYFDQSEQIPTVVRLAVGEILDRQEGERPRHRWRAGGVLAQFLPEAPERMRKPDLHPGDAPEHAAEHHFEEDDAWVEARTLVETLRDDELIDPELSVEKVLFRLFHERGVRIFPAQAIEDRCRCSRDRIESMLKGFTVEEINDMTVEDGGIDVTCHFCNSRYDFKAEAILAAKKDEQAP</sequence>
<dbReference type="GO" id="GO:0005737">
    <property type="term" value="C:cytoplasm"/>
    <property type="evidence" value="ECO:0007669"/>
    <property type="project" value="InterPro"/>
</dbReference>
<evidence type="ECO:0000256" key="4">
    <source>
        <dbReference type="ARBA" id="ARBA00023186"/>
    </source>
</evidence>
<dbReference type="EMBL" id="JACFXV010000066">
    <property type="protein sequence ID" value="MBA5779208.1"/>
    <property type="molecule type" value="Genomic_DNA"/>
</dbReference>
<name>A0A839AJJ7_9HYPH</name>
<dbReference type="GO" id="GO:0051082">
    <property type="term" value="F:unfolded protein binding"/>
    <property type="evidence" value="ECO:0007669"/>
    <property type="project" value="InterPro"/>
</dbReference>
<dbReference type="AlphaFoldDB" id="A0A839AJJ7"/>
<organism evidence="6 7">
    <name type="scientific">Stappia albiluteola</name>
    <dbReference type="NCBI Taxonomy" id="2758565"/>
    <lineage>
        <taxon>Bacteria</taxon>
        <taxon>Pseudomonadati</taxon>
        <taxon>Pseudomonadota</taxon>
        <taxon>Alphaproteobacteria</taxon>
        <taxon>Hyphomicrobiales</taxon>
        <taxon>Stappiaceae</taxon>
        <taxon>Stappia</taxon>
    </lineage>
</organism>
<dbReference type="Proteomes" id="UP000541109">
    <property type="component" value="Unassembled WGS sequence"/>
</dbReference>
<keyword evidence="1" id="KW-0963">Cytoplasm</keyword>
<dbReference type="CDD" id="cd00498">
    <property type="entry name" value="Hsp33"/>
    <property type="match status" value="1"/>
</dbReference>
<dbReference type="PANTHER" id="PTHR30111">
    <property type="entry name" value="33 KDA CHAPERONIN"/>
    <property type="match status" value="1"/>
</dbReference>
<dbReference type="PANTHER" id="PTHR30111:SF1">
    <property type="entry name" value="33 KDA CHAPERONIN"/>
    <property type="match status" value="1"/>
</dbReference>
<keyword evidence="7" id="KW-1185">Reference proteome</keyword>
<comment type="caution">
    <text evidence="6">The sequence shown here is derived from an EMBL/GenBank/DDBJ whole genome shotgun (WGS) entry which is preliminary data.</text>
</comment>
<dbReference type="GO" id="GO:0042026">
    <property type="term" value="P:protein refolding"/>
    <property type="evidence" value="ECO:0007669"/>
    <property type="project" value="TreeGrafter"/>
</dbReference>
<dbReference type="InterPro" id="IPR023212">
    <property type="entry name" value="Hsp33_helix_hairpin_bin_dom_sf"/>
</dbReference>
<evidence type="ECO:0000313" key="6">
    <source>
        <dbReference type="EMBL" id="MBA5779208.1"/>
    </source>
</evidence>
<dbReference type="RefSeq" id="WP_182168035.1">
    <property type="nucleotide sequence ID" value="NZ_JACFXV010000066.1"/>
</dbReference>
<keyword evidence="3" id="KW-1015">Disulfide bond</keyword>
<evidence type="ECO:0000256" key="1">
    <source>
        <dbReference type="ARBA" id="ARBA00022490"/>
    </source>
</evidence>
<keyword evidence="2" id="KW-0862">Zinc</keyword>
<dbReference type="GO" id="GO:0044183">
    <property type="term" value="F:protein folding chaperone"/>
    <property type="evidence" value="ECO:0007669"/>
    <property type="project" value="TreeGrafter"/>
</dbReference>
<dbReference type="Pfam" id="PF01430">
    <property type="entry name" value="HSP33"/>
    <property type="match status" value="1"/>
</dbReference>
<dbReference type="SUPFAM" id="SSF64397">
    <property type="entry name" value="Hsp33 domain"/>
    <property type="match status" value="1"/>
</dbReference>
<dbReference type="PIRSF" id="PIRSF005261">
    <property type="entry name" value="Heat_shock_Hsp33"/>
    <property type="match status" value="1"/>
</dbReference>
<evidence type="ECO:0000313" key="7">
    <source>
        <dbReference type="Proteomes" id="UP000541109"/>
    </source>
</evidence>
<dbReference type="InterPro" id="IPR016153">
    <property type="entry name" value="Heat_shock_Hsp33_N"/>
</dbReference>
<accession>A0A839AJJ7</accession>
<reference evidence="6 7" key="1">
    <citation type="submission" date="2020-07" db="EMBL/GenBank/DDBJ databases">
        <title>Stappia sp., F7233, whole genome shotgun sequencing project.</title>
        <authorList>
            <person name="Jiang S."/>
            <person name="Liu Z.W."/>
            <person name="Du Z.J."/>
        </authorList>
    </citation>
    <scope>NUCLEOTIDE SEQUENCE [LARGE SCALE GENOMIC DNA]</scope>
    <source>
        <strain evidence="6 7">F7233</strain>
    </source>
</reference>
<keyword evidence="4" id="KW-0143">Chaperone</keyword>
<dbReference type="NCBIfam" id="NF002386">
    <property type="entry name" value="PRK01402.1"/>
    <property type="match status" value="1"/>
</dbReference>
<dbReference type="Gene3D" id="3.90.1280.10">
    <property type="entry name" value="HSP33 redox switch-like"/>
    <property type="match status" value="1"/>
</dbReference>
<evidence type="ECO:0000256" key="2">
    <source>
        <dbReference type="ARBA" id="ARBA00022833"/>
    </source>
</evidence>
<evidence type="ECO:0000256" key="3">
    <source>
        <dbReference type="ARBA" id="ARBA00023157"/>
    </source>
</evidence>
<dbReference type="Gene3D" id="1.10.287.480">
    <property type="entry name" value="helix hairpin bin"/>
    <property type="match status" value="1"/>
</dbReference>
<dbReference type="InterPro" id="IPR000397">
    <property type="entry name" value="Heat_shock_Hsp33"/>
</dbReference>
<evidence type="ECO:0000256" key="5">
    <source>
        <dbReference type="ARBA" id="ARBA00023284"/>
    </source>
</evidence>
<protein>
    <submittedName>
        <fullName evidence="6">Hsp33 family molecular chaperone</fullName>
    </submittedName>
</protein>
<dbReference type="InterPro" id="IPR016154">
    <property type="entry name" value="Heat_shock_Hsp33_C"/>
</dbReference>